<feature type="domain" description="Flavodoxin-like" evidence="2">
    <location>
        <begin position="6"/>
        <end position="161"/>
    </location>
</feature>
<evidence type="ECO:0000259" key="2">
    <source>
        <dbReference type="PROSITE" id="PS50902"/>
    </source>
</evidence>
<dbReference type="EC" id="1.3.5.3" evidence="3"/>
<name>A0A852ZEE0_9ACTN</name>
<dbReference type="PANTHER" id="PTHR38030:SF2">
    <property type="entry name" value="PROTOPORPHYRINOGEN IX DEHYDROGENASE [QUINONE]"/>
    <property type="match status" value="1"/>
</dbReference>
<feature type="region of interest" description="Disordered" evidence="1">
    <location>
        <begin position="162"/>
        <end position="186"/>
    </location>
</feature>
<dbReference type="PANTHER" id="PTHR38030">
    <property type="entry name" value="PROTOPORPHYRINOGEN IX DEHYDROGENASE [MENAQUINONE]"/>
    <property type="match status" value="1"/>
</dbReference>
<dbReference type="Proteomes" id="UP000579605">
    <property type="component" value="Unassembled WGS sequence"/>
</dbReference>
<comment type="caution">
    <text evidence="3">The sequence shown here is derived from an EMBL/GenBank/DDBJ whole genome shotgun (WGS) entry which is preliminary data.</text>
</comment>
<dbReference type="EMBL" id="JACBZH010000001">
    <property type="protein sequence ID" value="NYH91551.1"/>
    <property type="molecule type" value="Genomic_DNA"/>
</dbReference>
<dbReference type="Pfam" id="PF12724">
    <property type="entry name" value="Flavodoxin_5"/>
    <property type="match status" value="1"/>
</dbReference>
<dbReference type="RefSeq" id="WP_179789110.1">
    <property type="nucleotide sequence ID" value="NZ_BAAARR010000001.1"/>
</dbReference>
<dbReference type="InterPro" id="IPR026816">
    <property type="entry name" value="Flavodoxin_dom"/>
</dbReference>
<evidence type="ECO:0000256" key="1">
    <source>
        <dbReference type="SAM" id="MobiDB-lite"/>
    </source>
</evidence>
<dbReference type="GO" id="GO:0070819">
    <property type="term" value="F:menaquinone-dependent protoporphyrinogen oxidase activity"/>
    <property type="evidence" value="ECO:0007669"/>
    <property type="project" value="TreeGrafter"/>
</dbReference>
<accession>A0A852ZEE0</accession>
<keyword evidence="3" id="KW-0560">Oxidoreductase</keyword>
<protein>
    <submittedName>
        <fullName evidence="3">Menaquinone-dependent protoporphyrinogen oxidase</fullName>
        <ecNumber evidence="3">1.3.5.3</ecNumber>
    </submittedName>
</protein>
<dbReference type="AlphaFoldDB" id="A0A852ZEE0"/>
<keyword evidence="4" id="KW-1185">Reference proteome</keyword>
<dbReference type="GO" id="GO:0010181">
    <property type="term" value="F:FMN binding"/>
    <property type="evidence" value="ECO:0007669"/>
    <property type="project" value="InterPro"/>
</dbReference>
<dbReference type="InterPro" id="IPR008254">
    <property type="entry name" value="Flavodoxin/NO_synth"/>
</dbReference>
<organism evidence="3 4">
    <name type="scientific">Actinopolymorpha rutila</name>
    <dbReference type="NCBI Taxonomy" id="446787"/>
    <lineage>
        <taxon>Bacteria</taxon>
        <taxon>Bacillati</taxon>
        <taxon>Actinomycetota</taxon>
        <taxon>Actinomycetes</taxon>
        <taxon>Propionibacteriales</taxon>
        <taxon>Actinopolymorphaceae</taxon>
        <taxon>Actinopolymorpha</taxon>
    </lineage>
</organism>
<reference evidence="3 4" key="1">
    <citation type="submission" date="2020-07" db="EMBL/GenBank/DDBJ databases">
        <title>Sequencing the genomes of 1000 actinobacteria strains.</title>
        <authorList>
            <person name="Klenk H.-P."/>
        </authorList>
    </citation>
    <scope>NUCLEOTIDE SEQUENCE [LARGE SCALE GENOMIC DNA]</scope>
    <source>
        <strain evidence="3 4">DSM 18448</strain>
    </source>
</reference>
<dbReference type="SUPFAM" id="SSF52218">
    <property type="entry name" value="Flavoproteins"/>
    <property type="match status" value="1"/>
</dbReference>
<evidence type="ECO:0000313" key="3">
    <source>
        <dbReference type="EMBL" id="NYH91551.1"/>
    </source>
</evidence>
<dbReference type="InterPro" id="IPR029039">
    <property type="entry name" value="Flavoprotein-like_sf"/>
</dbReference>
<gene>
    <name evidence="3" type="ORF">F4554_004189</name>
</gene>
<evidence type="ECO:0000313" key="4">
    <source>
        <dbReference type="Proteomes" id="UP000579605"/>
    </source>
</evidence>
<dbReference type="InterPro" id="IPR052200">
    <property type="entry name" value="Protoporphyrinogen_IX_DH"/>
</dbReference>
<dbReference type="GO" id="GO:0006783">
    <property type="term" value="P:heme biosynthetic process"/>
    <property type="evidence" value="ECO:0007669"/>
    <property type="project" value="TreeGrafter"/>
</dbReference>
<proteinExistence type="predicted"/>
<sequence>MVTTRVLVAYATRNRATAGIAERIGADLISAGLDVQVAPAKAVHTVKGYDACVLGSAIYAGRWEHDARQFADRFGDELAGHPVWLFSSGPLDRSAEEREIPPVDTARAAAQKVHARGHRTFGGRLREDARGFFGLARRMGRRGAADYRDEQAIDSWAHELARELGADGSPTDGSPTGRPPSDEPSS</sequence>
<dbReference type="PROSITE" id="PS50902">
    <property type="entry name" value="FLAVODOXIN_LIKE"/>
    <property type="match status" value="1"/>
</dbReference>
<dbReference type="Gene3D" id="3.40.50.360">
    <property type="match status" value="1"/>
</dbReference>